<dbReference type="STRING" id="192904.SAMN04488514_11271"/>
<evidence type="ECO:0000313" key="1">
    <source>
        <dbReference type="EMBL" id="SDM65975.1"/>
    </source>
</evidence>
<keyword evidence="2" id="KW-1185">Reference proteome</keyword>
<evidence type="ECO:0000313" key="2">
    <source>
        <dbReference type="Proteomes" id="UP000199440"/>
    </source>
</evidence>
<reference evidence="2" key="1">
    <citation type="submission" date="2016-10" db="EMBL/GenBank/DDBJ databases">
        <authorList>
            <person name="Varghese N."/>
            <person name="Submissions S."/>
        </authorList>
    </citation>
    <scope>NUCLEOTIDE SEQUENCE [LARGE SCALE GENOMIC DNA]</scope>
    <source>
        <strain evidence="2">DSM 19886</strain>
    </source>
</reference>
<proteinExistence type="predicted"/>
<dbReference type="EMBL" id="FNGV01000012">
    <property type="protein sequence ID" value="SDM65975.1"/>
    <property type="molecule type" value="Genomic_DNA"/>
</dbReference>
<dbReference type="Proteomes" id="UP000199440">
    <property type="component" value="Unassembled WGS sequence"/>
</dbReference>
<gene>
    <name evidence="1" type="ORF">SAMN04488514_11271</name>
</gene>
<accession>A0A1G9V267</accession>
<dbReference type="RefSeq" id="WP_089893385.1">
    <property type="nucleotide sequence ID" value="NZ_FNGV01000012.1"/>
</dbReference>
<sequence length="208" mass="24096">MTEIDFIDKVKCISKDSKNLIYNDGGYTIQRGMAHSISGHVEDLFALYVAKKINSTELTYYVDKVISFREMDGSKAISFKPDLMIVNNENVMTHYFDLKTDLGWNRYLKDYVTKKHNFIEKLKQRNKAWINLKNQKARDVVVSDTLKYHMVVVYGGNINAKTMQENNQIVMALDNVKLDVLYHDIEGKGFEVDHTSFKNIHTSIIETI</sequence>
<organism evidence="1 2">
    <name type="scientific">Kriegella aquimaris</name>
    <dbReference type="NCBI Taxonomy" id="192904"/>
    <lineage>
        <taxon>Bacteria</taxon>
        <taxon>Pseudomonadati</taxon>
        <taxon>Bacteroidota</taxon>
        <taxon>Flavobacteriia</taxon>
        <taxon>Flavobacteriales</taxon>
        <taxon>Flavobacteriaceae</taxon>
        <taxon>Kriegella</taxon>
    </lineage>
</organism>
<dbReference type="OrthoDB" id="1434504at2"/>
<dbReference type="AlphaFoldDB" id="A0A1G9V267"/>
<protein>
    <submittedName>
        <fullName evidence="1">Uncharacterized protein</fullName>
    </submittedName>
</protein>
<name>A0A1G9V267_9FLAO</name>